<evidence type="ECO:0008006" key="3">
    <source>
        <dbReference type="Google" id="ProtNLM"/>
    </source>
</evidence>
<dbReference type="EMBL" id="ASPP01009188">
    <property type="protein sequence ID" value="ETO24491.1"/>
    <property type="molecule type" value="Genomic_DNA"/>
</dbReference>
<dbReference type="Proteomes" id="UP000023152">
    <property type="component" value="Unassembled WGS sequence"/>
</dbReference>
<accession>X6NET4</accession>
<dbReference type="PANTHER" id="PTHR14187">
    <property type="entry name" value="ALPHA KINASE/ELONGATION FACTOR 2 KINASE"/>
    <property type="match status" value="1"/>
</dbReference>
<dbReference type="InterPro" id="IPR043129">
    <property type="entry name" value="ATPase_NBD"/>
</dbReference>
<dbReference type="AlphaFoldDB" id="X6NET4"/>
<feature type="non-terminal residue" evidence="1">
    <location>
        <position position="466"/>
    </location>
</feature>
<dbReference type="Gene3D" id="3.90.640.10">
    <property type="entry name" value="Actin, Chain A, domain 4"/>
    <property type="match status" value="1"/>
</dbReference>
<dbReference type="Gene3D" id="3.30.420.40">
    <property type="match status" value="2"/>
</dbReference>
<proteinExistence type="predicted"/>
<dbReference type="PANTHER" id="PTHR14187:SF5">
    <property type="entry name" value="HEAT SHOCK 70 KDA PROTEIN 12A"/>
    <property type="match status" value="1"/>
</dbReference>
<evidence type="ECO:0000313" key="2">
    <source>
        <dbReference type="Proteomes" id="UP000023152"/>
    </source>
</evidence>
<reference evidence="1 2" key="1">
    <citation type="journal article" date="2013" name="Curr. Biol.">
        <title>The Genome of the Foraminiferan Reticulomyxa filosa.</title>
        <authorList>
            <person name="Glockner G."/>
            <person name="Hulsmann N."/>
            <person name="Schleicher M."/>
            <person name="Noegel A.A."/>
            <person name="Eichinger L."/>
            <person name="Gallinger C."/>
            <person name="Pawlowski J."/>
            <person name="Sierra R."/>
            <person name="Euteneuer U."/>
            <person name="Pillet L."/>
            <person name="Moustafa A."/>
            <person name="Platzer M."/>
            <person name="Groth M."/>
            <person name="Szafranski K."/>
            <person name="Schliwa M."/>
        </authorList>
    </citation>
    <scope>NUCLEOTIDE SEQUENCE [LARGE SCALE GENOMIC DNA]</scope>
</reference>
<comment type="caution">
    <text evidence="1">The sequence shown here is derived from an EMBL/GenBank/DDBJ whole genome shotgun (WGS) entry which is preliminary data.</text>
</comment>
<organism evidence="1 2">
    <name type="scientific">Reticulomyxa filosa</name>
    <dbReference type="NCBI Taxonomy" id="46433"/>
    <lineage>
        <taxon>Eukaryota</taxon>
        <taxon>Sar</taxon>
        <taxon>Rhizaria</taxon>
        <taxon>Retaria</taxon>
        <taxon>Foraminifera</taxon>
        <taxon>Monothalamids</taxon>
        <taxon>Reticulomyxidae</taxon>
        <taxon>Reticulomyxa</taxon>
    </lineage>
</organism>
<dbReference type="SUPFAM" id="SSF53067">
    <property type="entry name" value="Actin-like ATPase domain"/>
    <property type="match status" value="1"/>
</dbReference>
<gene>
    <name evidence="1" type="ORF">RFI_12667</name>
</gene>
<name>X6NET4_RETFI</name>
<evidence type="ECO:0000313" key="1">
    <source>
        <dbReference type="EMBL" id="ETO24491.1"/>
    </source>
</evidence>
<protein>
    <recommendedName>
        <fullName evidence="3">Actin-like ATPase domain-containing protein</fullName>
    </recommendedName>
</protein>
<dbReference type="OrthoDB" id="2963168at2759"/>
<sequence length="466" mass="53431">MQYLSKLNFKASERDIRWVITVPAIWSEEAKGLMKQWARQADMWNPSIDGHQLMITLEPECASLSMMLEVYNNATGLQFNIGDCYLMLDLGAGTADMVCHEVTGPFQVKEIVSPFGGPWGSSAIDSDVITLFQCLFGEGNMKQFQNLYPQCYLQFKQRFSKIQKKKDIAIHRIEIPFEFDEFMQSKFTNNLQELVADFEYLGQSGYEYDQEYLSIPCTLWTTLFDLRIDPIIKQINEVLLKNEKNLKGRLKYICLVGGFSESRHLQDKLKKHFERQFKFVIPQRPLLSVIEGAAQLDKTPPLFVTSRISKLTYGIGASWTLEQARSHPNINVDHINKHKYTCNIDSQEYVDCCFVVFVNKADTIKAEQVIELTFSKPNQLEKNGYVSVYCSNKRNPGVITGCKLLGEIAIPLPEDFDSVQDKLTVRFYLGETVIRVTVKTKANECTENELVIKYELGSDQSEIEQK</sequence>
<keyword evidence="2" id="KW-1185">Reference proteome</keyword>